<dbReference type="PANTHER" id="PTHR10662:SF22">
    <property type="entry name" value="NUCLEAR RNA EXPORT FACTOR 1"/>
    <property type="match status" value="1"/>
</dbReference>
<name>A0A2S2NTW4_SCHGA</name>
<reference evidence="3" key="1">
    <citation type="submission" date="2018-04" db="EMBL/GenBank/DDBJ databases">
        <title>Transcriptome of Schizaphis graminum biotype I.</title>
        <authorList>
            <person name="Scully E.D."/>
            <person name="Geib S.M."/>
            <person name="Palmer N.A."/>
            <person name="Koch K."/>
            <person name="Bradshaw J."/>
            <person name="Heng-Moss T."/>
            <person name="Sarath G."/>
        </authorList>
    </citation>
    <scope>NUCLEOTIDE SEQUENCE</scope>
</reference>
<organism evidence="3">
    <name type="scientific">Schizaphis graminum</name>
    <name type="common">Green bug aphid</name>
    <dbReference type="NCBI Taxonomy" id="13262"/>
    <lineage>
        <taxon>Eukaryota</taxon>
        <taxon>Metazoa</taxon>
        <taxon>Ecdysozoa</taxon>
        <taxon>Arthropoda</taxon>
        <taxon>Hexapoda</taxon>
        <taxon>Insecta</taxon>
        <taxon>Pterygota</taxon>
        <taxon>Neoptera</taxon>
        <taxon>Paraneoptera</taxon>
        <taxon>Hemiptera</taxon>
        <taxon>Sternorrhyncha</taxon>
        <taxon>Aphidomorpha</taxon>
        <taxon>Aphidoidea</taxon>
        <taxon>Aphididae</taxon>
        <taxon>Aphidini</taxon>
        <taxon>Schizaphis</taxon>
    </lineage>
</organism>
<evidence type="ECO:0000313" key="3">
    <source>
        <dbReference type="EMBL" id="MBY20653.1"/>
    </source>
</evidence>
<proteinExistence type="predicted"/>
<dbReference type="InterPro" id="IPR032675">
    <property type="entry name" value="LRR_dom_sf"/>
</dbReference>
<dbReference type="AlphaFoldDB" id="A0A2S2NTW4"/>
<dbReference type="Pfam" id="PF24048">
    <property type="entry name" value="LRR_NXF1-5"/>
    <property type="match status" value="1"/>
</dbReference>
<protein>
    <submittedName>
        <fullName evidence="3">Nuclear RNA export factor 1</fullName>
    </submittedName>
</protein>
<gene>
    <name evidence="3" type="primary">sbr</name>
    <name evidence="3" type="ORF">g.101482</name>
</gene>
<dbReference type="InterPro" id="IPR001611">
    <property type="entry name" value="Leu-rich_rpt"/>
</dbReference>
<dbReference type="GO" id="GO:0016973">
    <property type="term" value="P:poly(A)+ mRNA export from nucleus"/>
    <property type="evidence" value="ECO:0007669"/>
    <property type="project" value="TreeGrafter"/>
</dbReference>
<dbReference type="GO" id="GO:0003723">
    <property type="term" value="F:RNA binding"/>
    <property type="evidence" value="ECO:0007669"/>
    <property type="project" value="TreeGrafter"/>
</dbReference>
<dbReference type="SUPFAM" id="SSF52058">
    <property type="entry name" value="L domain-like"/>
    <property type="match status" value="1"/>
</dbReference>
<sequence>MIEAMATRYNPSTKSLDLSRFYACSLFTDNQLFVPLNRPAVLLAALNIVAQHTKHDLYGLSLENNHIYLGEGLIWIRRLFPELKVLDLAGNRFSDLKELRCLSGYTIEVLNLSRNPVCDTEDKERYKRDVQQFFPMLTKLVSVLCIILYHLYAKY</sequence>
<dbReference type="EMBL" id="GGMR01008034">
    <property type="protein sequence ID" value="MBY20653.1"/>
    <property type="molecule type" value="Transcribed_RNA"/>
</dbReference>
<dbReference type="PROSITE" id="PS51450">
    <property type="entry name" value="LRR"/>
    <property type="match status" value="1"/>
</dbReference>
<dbReference type="PANTHER" id="PTHR10662">
    <property type="entry name" value="NUCLEAR RNA EXPORT FACTOR"/>
    <property type="match status" value="1"/>
</dbReference>
<keyword evidence="1" id="KW-1133">Transmembrane helix</keyword>
<dbReference type="GO" id="GO:0005634">
    <property type="term" value="C:nucleus"/>
    <property type="evidence" value="ECO:0007669"/>
    <property type="project" value="TreeGrafter"/>
</dbReference>
<evidence type="ECO:0000259" key="2">
    <source>
        <dbReference type="Pfam" id="PF24048"/>
    </source>
</evidence>
<feature type="transmembrane region" description="Helical" evidence="1">
    <location>
        <begin position="133"/>
        <end position="152"/>
    </location>
</feature>
<dbReference type="InterPro" id="IPR057125">
    <property type="entry name" value="NXF1/2/3/5-like_LRR"/>
</dbReference>
<keyword evidence="1" id="KW-0812">Transmembrane</keyword>
<keyword evidence="1" id="KW-0472">Membrane</keyword>
<feature type="domain" description="NXF1/2/3/5-like leucine-rich repeat" evidence="2">
    <location>
        <begin position="7"/>
        <end position="140"/>
    </location>
</feature>
<dbReference type="InterPro" id="IPR030217">
    <property type="entry name" value="NXF_fam"/>
</dbReference>
<accession>A0A2S2NTW4</accession>
<dbReference type="Gene3D" id="3.80.10.10">
    <property type="entry name" value="Ribonuclease Inhibitor"/>
    <property type="match status" value="1"/>
</dbReference>
<evidence type="ECO:0000256" key="1">
    <source>
        <dbReference type="SAM" id="Phobius"/>
    </source>
</evidence>